<dbReference type="AlphaFoldDB" id="A0A8H5BX60"/>
<dbReference type="EMBL" id="JAACJJ010000001">
    <property type="protein sequence ID" value="KAF5330849.1"/>
    <property type="molecule type" value="Genomic_DNA"/>
</dbReference>
<evidence type="ECO:0000313" key="4">
    <source>
        <dbReference type="Proteomes" id="UP000567179"/>
    </source>
</evidence>
<evidence type="ECO:0000313" key="3">
    <source>
        <dbReference type="EMBL" id="KAF5330849.1"/>
    </source>
</evidence>
<feature type="region of interest" description="Disordered" evidence="2">
    <location>
        <begin position="485"/>
        <end position="504"/>
    </location>
</feature>
<evidence type="ECO:0000256" key="2">
    <source>
        <dbReference type="SAM" id="MobiDB-lite"/>
    </source>
</evidence>
<proteinExistence type="inferred from homology"/>
<evidence type="ECO:0000256" key="1">
    <source>
        <dbReference type="ARBA" id="ARBA00008433"/>
    </source>
</evidence>
<evidence type="ECO:0008006" key="5">
    <source>
        <dbReference type="Google" id="ProtNLM"/>
    </source>
</evidence>
<dbReference type="OrthoDB" id="338854at2759"/>
<comment type="similarity">
    <text evidence="1">Belongs to the NPR2 family.</text>
</comment>
<feature type="region of interest" description="Disordered" evidence="2">
    <location>
        <begin position="446"/>
        <end position="479"/>
    </location>
</feature>
<dbReference type="Proteomes" id="UP000567179">
    <property type="component" value="Unassembled WGS sequence"/>
</dbReference>
<sequence length="704" mass="78232">MPEGDSFLPRIQSVFYAIFDLQQGPKIVYQVPEGLIACPSSALSSTNGDAAHYPATPSAEALPTFPLTPTTPAGDNPPTRNSSNSFASPTEPYRPGGRALQAASPHKRSHSSQRTLFNFDDISMFVIPSPALCGRLVTFSTRRHRIIGFPVELKGKYERNYFRYNLCFVFDREADLSCYEPIVRKISRVLKACEEESGFLTSSQTSPAVHTILEQLFEDLNSYSETSIAIDQFNSIDLKIFPFYPNPPPLEDWMVPLSLINLSKRIEDNWDLTMLKIIKYINGVNHVSRIAYLADCDLSLTRQAISHLLYYQVIMTIDIFQYSNMYTLRKSMQWLADEAHVKNECGLYVTKPDRRNVPDWPRLLHLYSRLKPGKTVYEWMKAYDVEDFGIDVRRFTSFGVIKGFLRRVHRYPVYIPSTTETEDTFQSSLYSSQNHSDPVLFNAPFPRKRGQSLTTAPTLHPPLRAGSSLPDDSPLSHGIMRPQIQQNGKLGFPRLTPEATPYGGGEPHVQPIISASHRARRASAAEKVLEQIRNREKSSSTNLSSPRSSWKSYHGATSTTSISVGLNGSSGSNAPPPLTTSLLNTNQASPQKEATTNGRTDRRHSLIGAVAPPSSPVGTKAILTPARATRISRSPSTPQLQHGPSGQAIPPTIPPNLKGMLNGEHHTDELSVMFEAGWPLLESWLIALGGEGDGEYGKIAIIYK</sequence>
<feature type="compositionally biased region" description="Polar residues" evidence="2">
    <location>
        <begin position="78"/>
        <end position="88"/>
    </location>
</feature>
<feature type="compositionally biased region" description="Basic and acidic residues" evidence="2">
    <location>
        <begin position="523"/>
        <end position="538"/>
    </location>
</feature>
<dbReference type="GO" id="GO:0005774">
    <property type="term" value="C:vacuolar membrane"/>
    <property type="evidence" value="ECO:0007669"/>
    <property type="project" value="TreeGrafter"/>
</dbReference>
<reference evidence="3 4" key="1">
    <citation type="journal article" date="2020" name="ISME J.">
        <title>Uncovering the hidden diversity of litter-decomposition mechanisms in mushroom-forming fungi.</title>
        <authorList>
            <person name="Floudas D."/>
            <person name="Bentzer J."/>
            <person name="Ahren D."/>
            <person name="Johansson T."/>
            <person name="Persson P."/>
            <person name="Tunlid A."/>
        </authorList>
    </citation>
    <scope>NUCLEOTIDE SEQUENCE [LARGE SCALE GENOMIC DNA]</scope>
    <source>
        <strain evidence="3 4">CBS 101986</strain>
    </source>
</reference>
<organism evidence="3 4">
    <name type="scientific">Psilocybe cf. subviscida</name>
    <dbReference type="NCBI Taxonomy" id="2480587"/>
    <lineage>
        <taxon>Eukaryota</taxon>
        <taxon>Fungi</taxon>
        <taxon>Dikarya</taxon>
        <taxon>Basidiomycota</taxon>
        <taxon>Agaricomycotina</taxon>
        <taxon>Agaricomycetes</taxon>
        <taxon>Agaricomycetidae</taxon>
        <taxon>Agaricales</taxon>
        <taxon>Agaricineae</taxon>
        <taxon>Strophariaceae</taxon>
        <taxon>Psilocybe</taxon>
    </lineage>
</organism>
<name>A0A8H5BX60_9AGAR</name>
<protein>
    <recommendedName>
        <fullName evidence="5">NPR2-domain-containing protein</fullName>
    </recommendedName>
</protein>
<gene>
    <name evidence="3" type="ORF">D9619_005610</name>
</gene>
<dbReference type="GO" id="GO:0010508">
    <property type="term" value="P:positive regulation of autophagy"/>
    <property type="evidence" value="ECO:0007669"/>
    <property type="project" value="TreeGrafter"/>
</dbReference>
<feature type="compositionally biased region" description="Polar residues" evidence="2">
    <location>
        <begin position="555"/>
        <end position="598"/>
    </location>
</feature>
<comment type="caution">
    <text evidence="3">The sequence shown here is derived from an EMBL/GenBank/DDBJ whole genome shotgun (WGS) entry which is preliminary data.</text>
</comment>
<dbReference type="Pfam" id="PF06218">
    <property type="entry name" value="NPR2"/>
    <property type="match status" value="2"/>
</dbReference>
<feature type="region of interest" description="Disordered" evidence="2">
    <location>
        <begin position="517"/>
        <end position="601"/>
    </location>
</feature>
<keyword evidence="4" id="KW-1185">Reference proteome</keyword>
<dbReference type="GO" id="GO:1904262">
    <property type="term" value="P:negative regulation of TORC1 signaling"/>
    <property type="evidence" value="ECO:0007669"/>
    <property type="project" value="TreeGrafter"/>
</dbReference>
<feature type="compositionally biased region" description="Low complexity" evidence="2">
    <location>
        <begin position="539"/>
        <end position="549"/>
    </location>
</feature>
<feature type="compositionally biased region" description="Low complexity" evidence="2">
    <location>
        <begin position="62"/>
        <end position="72"/>
    </location>
</feature>
<dbReference type="PANTHER" id="PTHR12991">
    <property type="entry name" value="NITROGEN PERMEASE REGULATOR 2/TUMOR SUPPRESSOR CANDIDATE 4"/>
    <property type="match status" value="1"/>
</dbReference>
<feature type="region of interest" description="Disordered" evidence="2">
    <location>
        <begin position="630"/>
        <end position="654"/>
    </location>
</feature>
<dbReference type="GO" id="GO:1990130">
    <property type="term" value="C:GATOR1 complex"/>
    <property type="evidence" value="ECO:0007669"/>
    <property type="project" value="TreeGrafter"/>
</dbReference>
<accession>A0A8H5BX60</accession>
<dbReference type="InterPro" id="IPR009348">
    <property type="entry name" value="NPR2-like"/>
</dbReference>
<dbReference type="GO" id="GO:0005096">
    <property type="term" value="F:GTPase activator activity"/>
    <property type="evidence" value="ECO:0007669"/>
    <property type="project" value="TreeGrafter"/>
</dbReference>
<feature type="compositionally biased region" description="Polar residues" evidence="2">
    <location>
        <begin position="631"/>
        <end position="644"/>
    </location>
</feature>
<dbReference type="PANTHER" id="PTHR12991:SF10">
    <property type="entry name" value="GATOR COMPLEX PROTEIN NPRL2"/>
    <property type="match status" value="1"/>
</dbReference>
<feature type="region of interest" description="Disordered" evidence="2">
    <location>
        <begin position="47"/>
        <end position="111"/>
    </location>
</feature>